<dbReference type="AlphaFoldDB" id="A0A1I8FQR0"/>
<feature type="compositionally biased region" description="Acidic residues" evidence="1">
    <location>
        <begin position="147"/>
        <end position="156"/>
    </location>
</feature>
<feature type="compositionally biased region" description="Low complexity" evidence="1">
    <location>
        <begin position="103"/>
        <end position="115"/>
    </location>
</feature>
<evidence type="ECO:0000313" key="2">
    <source>
        <dbReference type="Proteomes" id="UP000095280"/>
    </source>
</evidence>
<dbReference type="WBParaSite" id="maker-unitig_44663-snap-gene-0.2-mRNA-1">
    <property type="protein sequence ID" value="maker-unitig_44663-snap-gene-0.2-mRNA-1"/>
    <property type="gene ID" value="maker-unitig_44663-snap-gene-0.2"/>
</dbReference>
<accession>A0A1I8FQR0</accession>
<sequence>APRLSSQRVLRALERFGSELRLGSELHRASGCPAVPGLLLLVIKTTPAGYQQQQLQQAAAYKKSASFASLRASSPAPLPMSPQAQKSSTGRHCTCDSETDGSQQPQQDRQQPAAAHRSFAAGRSRSMEGRPLSQMVEAESLQQQQAETDEPDEEDVPVDRRTLDRLLGGFEIRTAEDQRPKPRRVGSLRMQPTGSGSAVEGGCN</sequence>
<organism evidence="2 3">
    <name type="scientific">Macrostomum lignano</name>
    <dbReference type="NCBI Taxonomy" id="282301"/>
    <lineage>
        <taxon>Eukaryota</taxon>
        <taxon>Metazoa</taxon>
        <taxon>Spiralia</taxon>
        <taxon>Lophotrochozoa</taxon>
        <taxon>Platyhelminthes</taxon>
        <taxon>Rhabditophora</taxon>
        <taxon>Macrostomorpha</taxon>
        <taxon>Macrostomida</taxon>
        <taxon>Macrostomidae</taxon>
        <taxon>Macrostomum</taxon>
    </lineage>
</organism>
<evidence type="ECO:0000256" key="1">
    <source>
        <dbReference type="SAM" id="MobiDB-lite"/>
    </source>
</evidence>
<dbReference type="Proteomes" id="UP000095280">
    <property type="component" value="Unplaced"/>
</dbReference>
<protein>
    <submittedName>
        <fullName evidence="3">LEM domain-containing protein</fullName>
    </submittedName>
</protein>
<reference evidence="3" key="1">
    <citation type="submission" date="2016-11" db="UniProtKB">
        <authorList>
            <consortium name="WormBaseParasite"/>
        </authorList>
    </citation>
    <scope>IDENTIFICATION</scope>
</reference>
<keyword evidence="2" id="KW-1185">Reference proteome</keyword>
<name>A0A1I8FQR0_9PLAT</name>
<feature type="compositionally biased region" description="Polar residues" evidence="1">
    <location>
        <begin position="82"/>
        <end position="91"/>
    </location>
</feature>
<proteinExistence type="predicted"/>
<feature type="region of interest" description="Disordered" evidence="1">
    <location>
        <begin position="72"/>
        <end position="204"/>
    </location>
</feature>
<evidence type="ECO:0000313" key="3">
    <source>
        <dbReference type="WBParaSite" id="maker-unitig_44663-snap-gene-0.2-mRNA-1"/>
    </source>
</evidence>